<gene>
    <name evidence="1" type="ORF">GM51_4970</name>
</gene>
<dbReference type="AlphaFoldDB" id="A0A094R140"/>
<evidence type="ECO:0000313" key="1">
    <source>
        <dbReference type="EMBL" id="KGA20691.1"/>
    </source>
</evidence>
<organism evidence="1">
    <name type="scientific">freshwater metagenome</name>
    <dbReference type="NCBI Taxonomy" id="449393"/>
    <lineage>
        <taxon>unclassified sequences</taxon>
        <taxon>metagenomes</taxon>
        <taxon>ecological metagenomes</taxon>
    </lineage>
</organism>
<comment type="caution">
    <text evidence="1">The sequence shown here is derived from an EMBL/GenBank/DDBJ whole genome shotgun (WGS) entry which is preliminary data.</text>
</comment>
<evidence type="ECO:0008006" key="2">
    <source>
        <dbReference type="Google" id="ProtNLM"/>
    </source>
</evidence>
<dbReference type="GO" id="GO:0019634">
    <property type="term" value="P:organic phosphonate metabolic process"/>
    <property type="evidence" value="ECO:0007669"/>
    <property type="project" value="InterPro"/>
</dbReference>
<accession>A0A094R140</accession>
<name>A0A094R140_9ZZZZ</name>
<protein>
    <recommendedName>
        <fullName evidence="2">Phosphonate metabolism protein PhnG</fullName>
    </recommendedName>
</protein>
<reference evidence="1" key="1">
    <citation type="submission" date="2014-06" db="EMBL/GenBank/DDBJ databases">
        <title>Key roles for freshwater Actinobacteria revealed by deep metagenomic sequencing.</title>
        <authorList>
            <person name="Ghai R."/>
            <person name="Mizuno C.M."/>
            <person name="Picazo A."/>
            <person name="Camacho A."/>
            <person name="Rodriguez-Valera F."/>
        </authorList>
    </citation>
    <scope>NUCLEOTIDE SEQUENCE</scope>
</reference>
<dbReference type="Pfam" id="PF06754">
    <property type="entry name" value="PhnG"/>
    <property type="match status" value="1"/>
</dbReference>
<dbReference type="GO" id="GO:0015716">
    <property type="term" value="P:organic phosphonate transport"/>
    <property type="evidence" value="ECO:0007669"/>
    <property type="project" value="InterPro"/>
</dbReference>
<dbReference type="InterPro" id="IPR009609">
    <property type="entry name" value="Phosphonate_metab_PhnG"/>
</dbReference>
<proteinExistence type="predicted"/>
<dbReference type="EMBL" id="JNSL01000020">
    <property type="protein sequence ID" value="KGA20691.1"/>
    <property type="molecule type" value="Genomic_DNA"/>
</dbReference>
<sequence>MPTNLLLDSDIPEIDSREGRSSLLAQANTEELTSLVDRLLEEAELSSQLRIVRSPHTGTVQFQVREPVCEERFYLADVVVTVAEVAIGNHLGWAMRVGTDRRAALAAAVADALFESGHKEACGSLQSLITVTRRELIDQRQSEWAQLNKTIIEFEELD</sequence>